<keyword evidence="5" id="KW-1185">Reference proteome</keyword>
<name>A0A3B5QES6_XIPMA</name>
<dbReference type="PANTHER" id="PTHR10127:SF899">
    <property type="entry name" value="ASTACIN-LIKE METALLOENDOPEPTIDASE-RELATED"/>
    <property type="match status" value="1"/>
</dbReference>
<dbReference type="Proteomes" id="UP000002852">
    <property type="component" value="Unassembled WGS sequence"/>
</dbReference>
<reference evidence="5" key="2">
    <citation type="journal article" date="2013" name="Nat. Genet.">
        <title>The genome of the platyfish, Xiphophorus maculatus, provides insights into evolutionary adaptation and several complex traits.</title>
        <authorList>
            <person name="Schartl M."/>
            <person name="Walter R.B."/>
            <person name="Shen Y."/>
            <person name="Garcia T."/>
            <person name="Catchen J."/>
            <person name="Amores A."/>
            <person name="Braasch I."/>
            <person name="Chalopin D."/>
            <person name="Volff J.N."/>
            <person name="Lesch K.P."/>
            <person name="Bisazza A."/>
            <person name="Minx P."/>
            <person name="Hillier L."/>
            <person name="Wilson R.K."/>
            <person name="Fuerstenberg S."/>
            <person name="Boore J."/>
            <person name="Searle S."/>
            <person name="Postlethwait J.H."/>
            <person name="Warren W.C."/>
        </authorList>
    </citation>
    <scope>NUCLEOTIDE SEQUENCE [LARGE SCALE GENOMIC DNA]</scope>
    <source>
        <strain evidence="5">JP 163 A</strain>
    </source>
</reference>
<evidence type="ECO:0000256" key="1">
    <source>
        <dbReference type="PROSITE-ProRule" id="PRU01211"/>
    </source>
</evidence>
<keyword evidence="1 2" id="KW-0862">Zinc</keyword>
<feature type="binding site" evidence="1">
    <location>
        <position position="197"/>
    </location>
    <ligand>
        <name>Zn(2+)</name>
        <dbReference type="ChEBI" id="CHEBI:29105"/>
        <note>catalytic</note>
    </ligand>
</feature>
<dbReference type="SUPFAM" id="SSF55486">
    <property type="entry name" value="Metalloproteases ('zincins'), catalytic domain"/>
    <property type="match status" value="1"/>
</dbReference>
<dbReference type="InterPro" id="IPR024079">
    <property type="entry name" value="MetalloPept_cat_dom_sf"/>
</dbReference>
<protein>
    <recommendedName>
        <fullName evidence="2">Metalloendopeptidase</fullName>
        <ecNumber evidence="2">3.4.24.-</ecNumber>
    </recommendedName>
</protein>
<comment type="caution">
    <text evidence="1">Lacks conserved residue(s) required for the propagation of feature annotation.</text>
</comment>
<feature type="binding site" evidence="1">
    <location>
        <position position="203"/>
    </location>
    <ligand>
        <name>Zn(2+)</name>
        <dbReference type="ChEBI" id="CHEBI:29105"/>
        <note>catalytic</note>
    </ligand>
</feature>
<dbReference type="GO" id="GO:0006508">
    <property type="term" value="P:proteolysis"/>
    <property type="evidence" value="ECO:0007669"/>
    <property type="project" value="UniProtKB-KW"/>
</dbReference>
<dbReference type="InterPro" id="IPR001506">
    <property type="entry name" value="Peptidase_M12A"/>
</dbReference>
<evidence type="ECO:0000259" key="3">
    <source>
        <dbReference type="PROSITE" id="PS51864"/>
    </source>
</evidence>
<feature type="binding site" evidence="1">
    <location>
        <position position="193"/>
    </location>
    <ligand>
        <name>Zn(2+)</name>
        <dbReference type="ChEBI" id="CHEBI:29105"/>
        <note>catalytic</note>
    </ligand>
</feature>
<accession>A0A3B5QES6</accession>
<dbReference type="SMART" id="SM00235">
    <property type="entry name" value="ZnMc"/>
    <property type="match status" value="1"/>
</dbReference>
<dbReference type="AlphaFoldDB" id="A0A3B5QES6"/>
<keyword evidence="1 2" id="KW-0645">Protease</keyword>
<dbReference type="GO" id="GO:0008270">
    <property type="term" value="F:zinc ion binding"/>
    <property type="evidence" value="ECO:0007669"/>
    <property type="project" value="UniProtKB-UniRule"/>
</dbReference>
<dbReference type="PROSITE" id="PS51864">
    <property type="entry name" value="ASTACIN"/>
    <property type="match status" value="1"/>
</dbReference>
<sequence length="295" mass="34681">MPSLHKCGRILSANNSSTKYNKRKGKITMTQDKISNKSRQNSCITAIILQLQELKAKENKLVFRRDLKSPKLLEENKPKRYDDIAMPKIFKRNADPCTIVGCKWFKSGEHVYIPYYIDTNYSPEERHQILAVLQRFNKATCIRFVPFKLQNSDYLYFYTRPNEGCWSYIGRQGGGQFISLERNKCLRTSTVSHEVLHALGFNHEQVRIDRDEYIRVLFQNIKPEQRFNFWKVRTNNMGSPYDYNSVMHYKKYAFSKNGQPTIAARSHQIHSFGNSYGMSNTDIDRVNKLYNCRKN</sequence>
<dbReference type="InParanoid" id="A0A3B5QES6"/>
<keyword evidence="1 2" id="KW-0482">Metalloprotease</keyword>
<organism evidence="4 5">
    <name type="scientific">Xiphophorus maculatus</name>
    <name type="common">Southern platyfish</name>
    <name type="synonym">Platypoecilus maculatus</name>
    <dbReference type="NCBI Taxonomy" id="8083"/>
    <lineage>
        <taxon>Eukaryota</taxon>
        <taxon>Metazoa</taxon>
        <taxon>Chordata</taxon>
        <taxon>Craniata</taxon>
        <taxon>Vertebrata</taxon>
        <taxon>Euteleostomi</taxon>
        <taxon>Actinopterygii</taxon>
        <taxon>Neopterygii</taxon>
        <taxon>Teleostei</taxon>
        <taxon>Neoteleostei</taxon>
        <taxon>Acanthomorphata</taxon>
        <taxon>Ovalentaria</taxon>
        <taxon>Atherinomorphae</taxon>
        <taxon>Cyprinodontiformes</taxon>
        <taxon>Poeciliidae</taxon>
        <taxon>Poeciliinae</taxon>
        <taxon>Xiphophorus</taxon>
    </lineage>
</organism>
<keyword evidence="1 2" id="KW-0378">Hydrolase</keyword>
<reference evidence="5" key="1">
    <citation type="submission" date="2012-01" db="EMBL/GenBank/DDBJ databases">
        <authorList>
            <person name="Walter R."/>
            <person name="Schartl M."/>
            <person name="Warren W."/>
        </authorList>
    </citation>
    <scope>NUCLEOTIDE SEQUENCE [LARGE SCALE GENOMIC DNA]</scope>
    <source>
        <strain evidence="5">JP 163 A</strain>
    </source>
</reference>
<feature type="domain" description="Peptidase M12A" evidence="3">
    <location>
        <begin position="93"/>
        <end position="293"/>
    </location>
</feature>
<dbReference type="Ensembl" id="ENSXMAT00000035891.1">
    <property type="protein sequence ID" value="ENSXMAP00000029506.1"/>
    <property type="gene ID" value="ENSXMAG00000028886.1"/>
</dbReference>
<reference evidence="4" key="4">
    <citation type="submission" date="2025-09" db="UniProtKB">
        <authorList>
            <consortium name="Ensembl"/>
        </authorList>
    </citation>
    <scope>IDENTIFICATION</scope>
    <source>
        <strain evidence="4">JP 163 A</strain>
    </source>
</reference>
<dbReference type="Pfam" id="PF01400">
    <property type="entry name" value="Astacin"/>
    <property type="match status" value="1"/>
</dbReference>
<proteinExistence type="predicted"/>
<dbReference type="PRINTS" id="PR00480">
    <property type="entry name" value="ASTACIN"/>
</dbReference>
<evidence type="ECO:0000256" key="2">
    <source>
        <dbReference type="RuleBase" id="RU361183"/>
    </source>
</evidence>
<evidence type="ECO:0000313" key="5">
    <source>
        <dbReference type="Proteomes" id="UP000002852"/>
    </source>
</evidence>
<dbReference type="GeneTree" id="ENSGT00940000163716"/>
<dbReference type="GO" id="GO:0004222">
    <property type="term" value="F:metalloendopeptidase activity"/>
    <property type="evidence" value="ECO:0007669"/>
    <property type="project" value="UniProtKB-UniRule"/>
</dbReference>
<comment type="cofactor">
    <cofactor evidence="1 2">
        <name>Zn(2+)</name>
        <dbReference type="ChEBI" id="CHEBI:29105"/>
    </cofactor>
    <text evidence="1 2">Binds 1 zinc ion per subunit.</text>
</comment>
<dbReference type="EC" id="3.4.24.-" evidence="2"/>
<reference evidence="4" key="3">
    <citation type="submission" date="2025-08" db="UniProtKB">
        <authorList>
            <consortium name="Ensembl"/>
        </authorList>
    </citation>
    <scope>IDENTIFICATION</scope>
    <source>
        <strain evidence="4">JP 163 A</strain>
    </source>
</reference>
<dbReference type="Gene3D" id="3.40.390.10">
    <property type="entry name" value="Collagenase (Catalytic Domain)"/>
    <property type="match status" value="1"/>
</dbReference>
<evidence type="ECO:0000313" key="4">
    <source>
        <dbReference type="Ensembl" id="ENSXMAP00000029506.1"/>
    </source>
</evidence>
<dbReference type="InterPro" id="IPR006026">
    <property type="entry name" value="Peptidase_Metallo"/>
</dbReference>
<keyword evidence="1 2" id="KW-0479">Metal-binding</keyword>
<dbReference type="PANTHER" id="PTHR10127">
    <property type="entry name" value="DISCOIDIN, CUB, EGF, LAMININ , AND ZINC METALLOPROTEASE DOMAIN CONTAINING"/>
    <property type="match status" value="1"/>
</dbReference>
<feature type="active site" evidence="1">
    <location>
        <position position="194"/>
    </location>
</feature>